<dbReference type="EMBL" id="WSTB01000005">
    <property type="protein sequence ID" value="MWB94786.1"/>
    <property type="molecule type" value="Genomic_DNA"/>
</dbReference>
<reference evidence="2 3" key="1">
    <citation type="submission" date="2019-12" db="EMBL/GenBank/DDBJ databases">
        <authorList>
            <person name="Kim Y.S."/>
        </authorList>
    </citation>
    <scope>NUCLEOTIDE SEQUENCE [LARGE SCALE GENOMIC DNA]</scope>
    <source>
        <strain evidence="2 3">GA093</strain>
    </source>
</reference>
<dbReference type="Gene3D" id="3.90.550.10">
    <property type="entry name" value="Spore Coat Polysaccharide Biosynthesis Protein SpsA, Chain A"/>
    <property type="match status" value="1"/>
</dbReference>
<evidence type="ECO:0000259" key="1">
    <source>
        <dbReference type="Pfam" id="PF00535"/>
    </source>
</evidence>
<dbReference type="InterPro" id="IPR029044">
    <property type="entry name" value="Nucleotide-diphossugar_trans"/>
</dbReference>
<dbReference type="AlphaFoldDB" id="A0A6I4NJW2"/>
<dbReference type="RefSeq" id="WP_160374759.1">
    <property type="nucleotide sequence ID" value="NZ_WSTB01000005.1"/>
</dbReference>
<protein>
    <submittedName>
        <fullName evidence="2">Glycosyltransferase</fullName>
    </submittedName>
</protein>
<dbReference type="InterPro" id="IPR001173">
    <property type="entry name" value="Glyco_trans_2-like"/>
</dbReference>
<evidence type="ECO:0000313" key="3">
    <source>
        <dbReference type="Proteomes" id="UP000471501"/>
    </source>
</evidence>
<feature type="domain" description="Glycosyltransferase 2-like" evidence="1">
    <location>
        <begin position="4"/>
        <end position="134"/>
    </location>
</feature>
<dbReference type="Proteomes" id="UP000471501">
    <property type="component" value="Unassembled WGS sequence"/>
</dbReference>
<gene>
    <name evidence="2" type="ORF">GON26_10450</name>
</gene>
<comment type="caution">
    <text evidence="2">The sequence shown here is derived from an EMBL/GenBank/DDBJ whole genome shotgun (WGS) entry which is preliminary data.</text>
</comment>
<keyword evidence="3" id="KW-1185">Reference proteome</keyword>
<dbReference type="PANTHER" id="PTHR22916:SF3">
    <property type="entry name" value="UDP-GLCNAC:BETAGAL BETA-1,3-N-ACETYLGLUCOSAMINYLTRANSFERASE-LIKE PROTEIN 1"/>
    <property type="match status" value="1"/>
</dbReference>
<dbReference type="GO" id="GO:0016758">
    <property type="term" value="F:hexosyltransferase activity"/>
    <property type="evidence" value="ECO:0007669"/>
    <property type="project" value="UniProtKB-ARBA"/>
</dbReference>
<accession>A0A6I4NJW2</accession>
<dbReference type="SUPFAM" id="SSF53448">
    <property type="entry name" value="Nucleotide-diphospho-sugar transferases"/>
    <property type="match status" value="1"/>
</dbReference>
<proteinExistence type="predicted"/>
<dbReference type="Pfam" id="PF00535">
    <property type="entry name" value="Glycos_transf_2"/>
    <property type="match status" value="1"/>
</dbReference>
<sequence>MKVSVLMITYNHEKYIRQAIESILDQETKFDFELIISNDNSPDETDSIINEIIKTNPKGNIIKYFRHEKNIGMMPNFLFTINKAVGEYVALCEGDDYWTSNLKLEKQVSFLDKNKDYSICFHNINVLEDNTIQDNSIQDEILETTTIHDLAKYNYIHTPSVVYRNHLFKSFPKYFIKSPIGDYFLHMLNAKYGKIKYLNEHMAVYRIHKTSYWSSKQQIDRENIWITFIKKIKVNFDKPIRKILSEQIYELKTRRLRGFKRSVYKIQYKIINFF</sequence>
<keyword evidence="2" id="KW-0808">Transferase</keyword>
<name>A0A6I4NJW2_9FLAO</name>
<evidence type="ECO:0000313" key="2">
    <source>
        <dbReference type="EMBL" id="MWB94786.1"/>
    </source>
</evidence>
<organism evidence="2 3">
    <name type="scientific">Flavobacterium hydrocarbonoxydans</name>
    <dbReference type="NCBI Taxonomy" id="2683249"/>
    <lineage>
        <taxon>Bacteria</taxon>
        <taxon>Pseudomonadati</taxon>
        <taxon>Bacteroidota</taxon>
        <taxon>Flavobacteriia</taxon>
        <taxon>Flavobacteriales</taxon>
        <taxon>Flavobacteriaceae</taxon>
        <taxon>Flavobacterium</taxon>
    </lineage>
</organism>
<dbReference type="PANTHER" id="PTHR22916">
    <property type="entry name" value="GLYCOSYLTRANSFERASE"/>
    <property type="match status" value="1"/>
</dbReference>